<evidence type="ECO:0000313" key="2">
    <source>
        <dbReference type="Proteomes" id="UP000326678"/>
    </source>
</evidence>
<keyword evidence="2" id="KW-1185">Reference proteome</keyword>
<organism evidence="1 2">
    <name type="scientific">Nostoc sphaeroides CCNUC1</name>
    <dbReference type="NCBI Taxonomy" id="2653204"/>
    <lineage>
        <taxon>Bacteria</taxon>
        <taxon>Bacillati</taxon>
        <taxon>Cyanobacteriota</taxon>
        <taxon>Cyanophyceae</taxon>
        <taxon>Nostocales</taxon>
        <taxon>Nostocaceae</taxon>
        <taxon>Nostoc</taxon>
    </lineage>
</organism>
<dbReference type="AlphaFoldDB" id="A0A5P8VUN0"/>
<proteinExistence type="predicted"/>
<evidence type="ECO:0000313" key="1">
    <source>
        <dbReference type="EMBL" id="QFS43856.1"/>
    </source>
</evidence>
<reference evidence="1 2" key="1">
    <citation type="submission" date="2019-10" db="EMBL/GenBank/DDBJ databases">
        <title>Genomic and transcriptomic insights into the perfect genentic adaptation of a filamentous nitrogen-fixing cyanobacterium to rice fields.</title>
        <authorList>
            <person name="Chen Z."/>
        </authorList>
    </citation>
    <scope>NUCLEOTIDE SEQUENCE [LARGE SCALE GENOMIC DNA]</scope>
    <source>
        <strain evidence="1">CCNUC1</strain>
    </source>
</reference>
<accession>A0A5P8VUN0</accession>
<gene>
    <name evidence="1" type="ORF">GXM_01329</name>
</gene>
<dbReference type="Proteomes" id="UP000326678">
    <property type="component" value="Chromosome Gxm1"/>
</dbReference>
<name>A0A5P8VUN0_9NOSO</name>
<sequence>MKKNIIQSILVFPLSSLMLVISGFIAVEHSLAATNACYWMENYSGKFNWVPAGWASSKENCYALDSCDGGLGQSGGGCYKWATDAQAARQPWFSCYWMENTSGQFNWVPAGWAPSKTDCYALDSCDGGLGQSGGGCYKWALSPSSNREPWH</sequence>
<dbReference type="KEGG" id="nsh:GXM_01329"/>
<dbReference type="EMBL" id="CP045226">
    <property type="protein sequence ID" value="QFS43856.1"/>
    <property type="molecule type" value="Genomic_DNA"/>
</dbReference>
<protein>
    <submittedName>
        <fullName evidence="1">Uncharacterized protein</fullName>
    </submittedName>
</protein>
<dbReference type="RefSeq" id="WP_152588407.1">
    <property type="nucleotide sequence ID" value="NZ_CP045226.1"/>
</dbReference>